<dbReference type="Gene3D" id="1.25.10.10">
    <property type="entry name" value="Leucine-rich Repeat Variant"/>
    <property type="match status" value="1"/>
</dbReference>
<dbReference type="Proteomes" id="UP000236333">
    <property type="component" value="Unassembled WGS sequence"/>
</dbReference>
<proteinExistence type="predicted"/>
<feature type="compositionally biased region" description="Basic and acidic residues" evidence="1">
    <location>
        <begin position="60"/>
        <end position="77"/>
    </location>
</feature>
<feature type="region of interest" description="Disordered" evidence="1">
    <location>
        <begin position="386"/>
        <end position="456"/>
    </location>
</feature>
<organism evidence="2 3">
    <name type="scientific">Tetrabaena socialis</name>
    <dbReference type="NCBI Taxonomy" id="47790"/>
    <lineage>
        <taxon>Eukaryota</taxon>
        <taxon>Viridiplantae</taxon>
        <taxon>Chlorophyta</taxon>
        <taxon>core chlorophytes</taxon>
        <taxon>Chlorophyceae</taxon>
        <taxon>CS clade</taxon>
        <taxon>Chlamydomonadales</taxon>
        <taxon>Tetrabaenaceae</taxon>
        <taxon>Tetrabaena</taxon>
    </lineage>
</organism>
<dbReference type="PANTHER" id="PTHR19316">
    <property type="entry name" value="PROTEIN FOLDING REGULATOR"/>
    <property type="match status" value="1"/>
</dbReference>
<feature type="region of interest" description="Disordered" evidence="1">
    <location>
        <begin position="60"/>
        <end position="85"/>
    </location>
</feature>
<name>A0A2J8ABY4_9CHLO</name>
<dbReference type="EMBL" id="PGGS01000069">
    <property type="protein sequence ID" value="PNH10032.1"/>
    <property type="molecule type" value="Genomic_DNA"/>
</dbReference>
<dbReference type="SUPFAM" id="SSF48371">
    <property type="entry name" value="ARM repeat"/>
    <property type="match status" value="1"/>
</dbReference>
<reference evidence="2 3" key="1">
    <citation type="journal article" date="2017" name="Mol. Biol. Evol.">
        <title>The 4-celled Tetrabaena socialis nuclear genome reveals the essential components for genetic control of cell number at the origin of multicellularity in the volvocine lineage.</title>
        <authorList>
            <person name="Featherston J."/>
            <person name="Arakaki Y."/>
            <person name="Hanschen E.R."/>
            <person name="Ferris P.J."/>
            <person name="Michod R.E."/>
            <person name="Olson B.J.S.C."/>
            <person name="Nozaki H."/>
            <person name="Durand P.M."/>
        </authorList>
    </citation>
    <scope>NUCLEOTIDE SEQUENCE [LARGE SCALE GENOMIC DNA]</scope>
    <source>
        <strain evidence="2 3">NIES-571</strain>
    </source>
</reference>
<evidence type="ECO:0000313" key="3">
    <source>
        <dbReference type="Proteomes" id="UP000236333"/>
    </source>
</evidence>
<evidence type="ECO:0000313" key="2">
    <source>
        <dbReference type="EMBL" id="PNH10032.1"/>
    </source>
</evidence>
<accession>A0A2J8ABY4</accession>
<dbReference type="SMART" id="SM00185">
    <property type="entry name" value="ARM"/>
    <property type="match status" value="4"/>
</dbReference>
<gene>
    <name evidence="2" type="ORF">TSOC_003290</name>
</gene>
<feature type="compositionally biased region" description="Gly residues" evidence="1">
    <location>
        <begin position="406"/>
        <end position="427"/>
    </location>
</feature>
<evidence type="ECO:0000256" key="1">
    <source>
        <dbReference type="SAM" id="MobiDB-lite"/>
    </source>
</evidence>
<feature type="region of interest" description="Disordered" evidence="1">
    <location>
        <begin position="254"/>
        <end position="293"/>
    </location>
</feature>
<dbReference type="AlphaFoldDB" id="A0A2J8ABY4"/>
<feature type="compositionally biased region" description="Low complexity" evidence="1">
    <location>
        <begin position="392"/>
        <end position="405"/>
    </location>
</feature>
<dbReference type="OrthoDB" id="10250458at2759"/>
<keyword evidence="3" id="KW-1185">Reference proteome</keyword>
<dbReference type="InterPro" id="IPR016024">
    <property type="entry name" value="ARM-type_fold"/>
</dbReference>
<dbReference type="GO" id="GO:0005783">
    <property type="term" value="C:endoplasmic reticulum"/>
    <property type="evidence" value="ECO:0007669"/>
    <property type="project" value="TreeGrafter"/>
</dbReference>
<dbReference type="InterPro" id="IPR050693">
    <property type="entry name" value="Hsp70_NEF-Inhibitors"/>
</dbReference>
<dbReference type="PANTHER" id="PTHR19316:SF18">
    <property type="entry name" value="HSP70-BINDING PROTEIN 1"/>
    <property type="match status" value="1"/>
</dbReference>
<sequence length="456" mass="47634">MSFPQWKGLWDWSMKSADGTAPSGFRPEEVDPEKMKWLEDALKHYMVDFTSRMREIKAALERDAPAKKQPGRDRVAGGDDLDAGDDLGEREALLEELMDIVSSIDYARDLHKLGGLPTLLELLESPHPSIRWRAAEVVATCVANNPPVQQWFLEGGVLPKLLAMAAPSQPDVVRSKALLALSGLVRHFELGLQALREAGGIGAVADCLRCTDPRLARKAMSMLTYMLEQRRADCVAACQQGALQPLLAALGASSDHAAQLPPPDADAPGASERGPQPEGDEQAEAAGSSGEDSDLRQAALGALLQLAGHPDTWRVVRAVPGLQGRLEALGRAHLALPQEDRESQQEELGLLQRLGGLLADAAPPPLRPDEGDGISVDEFEGQGRDLTITVNDPAASAAATARDAGAGPGDQGAAGGAGGGGSGGGLGASLAGSVPRQGEAGGEGERTAPPLLLGPP</sequence>
<comment type="caution">
    <text evidence="2">The sequence shown here is derived from an EMBL/GenBank/DDBJ whole genome shotgun (WGS) entry which is preliminary data.</text>
</comment>
<protein>
    <submittedName>
        <fullName evidence="2">Nucleotide exchange factor SIL1</fullName>
    </submittedName>
</protein>
<dbReference type="InterPro" id="IPR000225">
    <property type="entry name" value="Armadillo"/>
</dbReference>
<dbReference type="GO" id="GO:0000774">
    <property type="term" value="F:adenyl-nucleotide exchange factor activity"/>
    <property type="evidence" value="ECO:0007669"/>
    <property type="project" value="TreeGrafter"/>
</dbReference>
<dbReference type="InterPro" id="IPR011989">
    <property type="entry name" value="ARM-like"/>
</dbReference>